<name>A0A8E7B0L8_9EURY</name>
<evidence type="ECO:0000256" key="1">
    <source>
        <dbReference type="SAM" id="MobiDB-lite"/>
    </source>
</evidence>
<dbReference type="EMBL" id="CP075546">
    <property type="protein sequence ID" value="QVV88278.1"/>
    <property type="molecule type" value="Genomic_DNA"/>
</dbReference>
<keyword evidence="3" id="KW-1185">Reference proteome</keyword>
<protein>
    <submittedName>
        <fullName evidence="2">Uncharacterized protein</fullName>
    </submittedName>
</protein>
<gene>
    <name evidence="2" type="ORF">KHC33_13220</name>
</gene>
<accession>A0A8E7B0L8</accession>
<dbReference type="GeneID" id="65098162"/>
<dbReference type="Proteomes" id="UP000680656">
    <property type="component" value="Chromosome"/>
</dbReference>
<evidence type="ECO:0000313" key="3">
    <source>
        <dbReference type="Proteomes" id="UP000680656"/>
    </source>
</evidence>
<evidence type="ECO:0000313" key="2">
    <source>
        <dbReference type="EMBL" id="QVV88278.1"/>
    </source>
</evidence>
<dbReference type="AlphaFoldDB" id="A0A8E7B0L8"/>
<dbReference type="RefSeq" id="WP_214419094.1">
    <property type="nucleotide sequence ID" value="NZ_CP075546.1"/>
</dbReference>
<dbReference type="PROSITE" id="PS51257">
    <property type="entry name" value="PROKAR_LIPOPROTEIN"/>
    <property type="match status" value="1"/>
</dbReference>
<proteinExistence type="predicted"/>
<organism evidence="2 3">
    <name type="scientific">Methanospirillum purgamenti</name>
    <dbReference type="NCBI Taxonomy" id="2834276"/>
    <lineage>
        <taxon>Archaea</taxon>
        <taxon>Methanobacteriati</taxon>
        <taxon>Methanobacteriota</taxon>
        <taxon>Stenosarchaea group</taxon>
        <taxon>Methanomicrobia</taxon>
        <taxon>Methanomicrobiales</taxon>
        <taxon>Methanospirillaceae</taxon>
        <taxon>Methanospirillum</taxon>
    </lineage>
</organism>
<reference evidence="2 3" key="1">
    <citation type="submission" date="2021-05" db="EMBL/GenBank/DDBJ databases">
        <title>A novel Methanospirillum isolate from a pyrite-forming mixed culture.</title>
        <authorList>
            <person name="Bunk B."/>
            <person name="Sproer C."/>
            <person name="Spring S."/>
            <person name="Pester M."/>
        </authorList>
    </citation>
    <scope>NUCLEOTIDE SEQUENCE [LARGE SCALE GENOMIC DNA]</scope>
    <source>
        <strain evidence="2 3">J.3.6.1-F.2.7.3</strain>
    </source>
</reference>
<sequence>MKWNVVLCIGLFVLVLFSAGCISQPAESTTTETEQKNHDEKTVTEEEKPALQNQDASPKATEKATSDSNSVRSDKGVDDRYFYNIKIVAPSDLEQLKTEITSDEYPIYNENNDLIGIVSPRILYLRGDLVDVQKGTEKTGKTFDKTDVAEHLVDIVFGNDNPKLTQFKSNKDYQFWMDAFYTADDTKFLLELAPVLNSLSDTTQFEDEELALGFLKTNYADVPYNFYNIKIIPQKMLDDYKDDRKTNERLIKDPEGKLIGMVADDHLYLLDSLNTEDRHYYMLYGILYSMGMHGTTYSEKDSFFYQVGGARNTELSDLDKEAIKLLYGGRIKSGADMEEVKKTLGLKT</sequence>
<dbReference type="KEGG" id="mrtj:KHC33_13220"/>
<feature type="compositionally biased region" description="Basic and acidic residues" evidence="1">
    <location>
        <begin position="33"/>
        <end position="49"/>
    </location>
</feature>
<feature type="region of interest" description="Disordered" evidence="1">
    <location>
        <begin position="26"/>
        <end position="73"/>
    </location>
</feature>